<sequence>MANELTGTIVFNTVGRAQYGFDVFSVNLQNDTPFQISHEHCLTDGTSVNFNAQFTESKQNQSIVFISERTGSPRIYITQPEKENPVEPLAFVSESLFHDRPIIKNEKLYFVSAHDPNVLFKSWCAVYSTSVNGDGNITRITPHGIVDYSPAVSLTGKFIAVASYGSRPWNTGNFRELDTEIVVFSDSKPEKRVVVSDRGGWPTWSQDSTIFFHRIAEDGWWSIFRVDLDNSNLAQVSTSPTRVTPSGLHCFTPVAFHDGKRIAVATRRRGNKFRHIEIFDLESQTFQQVTELINPSFHHYNPFVSSDSHYLGYHRLRSESTEGESTIPHLESLLSPIRNLQLLRINGAFPSFSPKGDFIVFNHIPFDHELDGIKIVRSNNSKCWTLLKGQTFFFNSWSPTQENVIYTCIGPTFESVFKTVQIARIEFDPVHLREDCEEIPFTINILTREETGNNAFPSCSPDGKFVVFRSGRSGYKNLYIMDALDGEFNGGLRRLTEGEWIDTMPCWSPKGDWIAFSSNRHDAGNSEVFGIYVVRPDGSDLRRVEVGKGVDGERERLNHVCFSGDGEWLLFTANLGGVMAEPVSMPNQFQPYGDLFVVRLDGSGLKRLTCNAYENGTPMWHAREGAALLRSGKGDEDVLKGGFEEPLWITCE</sequence>
<organism evidence="1 2">
    <name type="scientific">Cicer arietinum</name>
    <name type="common">Chickpea</name>
    <name type="synonym">Garbanzo</name>
    <dbReference type="NCBI Taxonomy" id="3827"/>
    <lineage>
        <taxon>Eukaryota</taxon>
        <taxon>Viridiplantae</taxon>
        <taxon>Streptophyta</taxon>
        <taxon>Embryophyta</taxon>
        <taxon>Tracheophyta</taxon>
        <taxon>Spermatophyta</taxon>
        <taxon>Magnoliopsida</taxon>
        <taxon>eudicotyledons</taxon>
        <taxon>Gunneridae</taxon>
        <taxon>Pentapetalae</taxon>
        <taxon>rosids</taxon>
        <taxon>fabids</taxon>
        <taxon>Fabales</taxon>
        <taxon>Fabaceae</taxon>
        <taxon>Papilionoideae</taxon>
        <taxon>50 kb inversion clade</taxon>
        <taxon>NPAAA clade</taxon>
        <taxon>Hologalegina</taxon>
        <taxon>IRL clade</taxon>
        <taxon>Cicereae</taxon>
        <taxon>Cicer</taxon>
    </lineage>
</organism>
<keyword evidence="1" id="KW-1185">Reference proteome</keyword>
<dbReference type="OrthoDB" id="43744at2759"/>
<reference evidence="2" key="2">
    <citation type="submission" date="2025-08" db="UniProtKB">
        <authorList>
            <consortium name="RefSeq"/>
        </authorList>
    </citation>
    <scope>IDENTIFICATION</scope>
    <source>
        <tissue evidence="2">Etiolated seedlings</tissue>
    </source>
</reference>
<dbReference type="Proteomes" id="UP000087171">
    <property type="component" value="Chromosome Ca4"/>
</dbReference>
<dbReference type="GeneID" id="101515113"/>
<dbReference type="eggNOG" id="ENOG502QPTW">
    <property type="taxonomic scope" value="Eukaryota"/>
</dbReference>
<dbReference type="Gene3D" id="2.120.10.30">
    <property type="entry name" value="TolB, C-terminal domain"/>
    <property type="match status" value="3"/>
</dbReference>
<dbReference type="RefSeq" id="XP_004498256.1">
    <property type="nucleotide sequence ID" value="XM_004498199.3"/>
</dbReference>
<name>A0A1S2Y299_CICAR</name>
<accession>A0A1S2Y299</accession>
<dbReference type="PANTHER" id="PTHR32161">
    <property type="entry name" value="DPP6 N-TERMINAL DOMAIN-LIKE PROTEIN"/>
    <property type="match status" value="1"/>
</dbReference>
<proteinExistence type="predicted"/>
<dbReference type="Pfam" id="PF07676">
    <property type="entry name" value="PD40"/>
    <property type="match status" value="3"/>
</dbReference>
<dbReference type="STRING" id="3827.A0A1S2Y299"/>
<dbReference type="InterPro" id="IPR011042">
    <property type="entry name" value="6-blade_b-propeller_TolB-like"/>
</dbReference>
<dbReference type="InterPro" id="IPR011659">
    <property type="entry name" value="WD40"/>
</dbReference>
<dbReference type="AlphaFoldDB" id="A0A1S2Y299"/>
<reference evidence="1" key="1">
    <citation type="journal article" date="2013" name="Nat. Biotechnol.">
        <title>Draft genome sequence of chickpea (Cicer arietinum) provides a resource for trait improvement.</title>
        <authorList>
            <person name="Varshney R.K."/>
            <person name="Song C."/>
            <person name="Saxena R.K."/>
            <person name="Azam S."/>
            <person name="Yu S."/>
            <person name="Sharpe A.G."/>
            <person name="Cannon S."/>
            <person name="Baek J."/>
            <person name="Rosen B.D."/>
            <person name="Tar'an B."/>
            <person name="Millan T."/>
            <person name="Zhang X."/>
            <person name="Ramsay L.D."/>
            <person name="Iwata A."/>
            <person name="Wang Y."/>
            <person name="Nelson W."/>
            <person name="Farmer A.D."/>
            <person name="Gaur P.M."/>
            <person name="Soderlund C."/>
            <person name="Penmetsa R.V."/>
            <person name="Xu C."/>
            <person name="Bharti A.K."/>
            <person name="He W."/>
            <person name="Winter P."/>
            <person name="Zhao S."/>
            <person name="Hane J.K."/>
            <person name="Carrasquilla-Garcia N."/>
            <person name="Condie J.A."/>
            <person name="Upadhyaya H.D."/>
            <person name="Luo M.C."/>
            <person name="Thudi M."/>
            <person name="Gowda C.L."/>
            <person name="Singh N.P."/>
            <person name="Lichtenzveig J."/>
            <person name="Gali K.K."/>
            <person name="Rubio J."/>
            <person name="Nadarajan N."/>
            <person name="Dolezel J."/>
            <person name="Bansal K.C."/>
            <person name="Xu X."/>
            <person name="Edwards D."/>
            <person name="Zhang G."/>
            <person name="Kahl G."/>
            <person name="Gil J."/>
            <person name="Singh K.B."/>
            <person name="Datta S.K."/>
            <person name="Jackson S.A."/>
            <person name="Wang J."/>
            <person name="Cook D.R."/>
        </authorList>
    </citation>
    <scope>NUCLEOTIDE SEQUENCE [LARGE SCALE GENOMIC DNA]</scope>
    <source>
        <strain evidence="1">cv. CDC Frontier</strain>
    </source>
</reference>
<dbReference type="PANTHER" id="PTHR32161:SF9">
    <property type="entry name" value="TOLB PROTEIN-LIKE PROTEIN"/>
    <property type="match status" value="1"/>
</dbReference>
<dbReference type="KEGG" id="cam:101515113"/>
<evidence type="ECO:0000313" key="2">
    <source>
        <dbReference type="RefSeq" id="XP_004498256.1"/>
    </source>
</evidence>
<dbReference type="SUPFAM" id="SSF82171">
    <property type="entry name" value="DPP6 N-terminal domain-like"/>
    <property type="match status" value="3"/>
</dbReference>
<gene>
    <name evidence="2" type="primary">LOC101515113</name>
</gene>
<protein>
    <submittedName>
        <fullName evidence="2">Uncharacterized protein LOC101515113</fullName>
    </submittedName>
</protein>
<dbReference type="PaxDb" id="3827-XP_004498256.1"/>
<evidence type="ECO:0000313" key="1">
    <source>
        <dbReference type="Proteomes" id="UP000087171"/>
    </source>
</evidence>